<organism evidence="4 5">
    <name type="scientific">Polaribacter batillariae</name>
    <dbReference type="NCBI Taxonomy" id="2808900"/>
    <lineage>
        <taxon>Bacteria</taxon>
        <taxon>Pseudomonadati</taxon>
        <taxon>Bacteroidota</taxon>
        <taxon>Flavobacteriia</taxon>
        <taxon>Flavobacteriales</taxon>
        <taxon>Flavobacteriaceae</taxon>
    </lineage>
</organism>
<evidence type="ECO:0000256" key="3">
    <source>
        <dbReference type="SAM" id="MobiDB-lite"/>
    </source>
</evidence>
<dbReference type="HAMAP" id="MF_00003">
    <property type="entry name" value="RbfA"/>
    <property type="match status" value="1"/>
</dbReference>
<comment type="subunit">
    <text evidence="2">Monomer. Binds 30S ribosomal subunits, but not 50S ribosomal subunits or 70S ribosomes.</text>
</comment>
<dbReference type="Proteomes" id="UP000663935">
    <property type="component" value="Chromosome"/>
</dbReference>
<evidence type="ECO:0000313" key="5">
    <source>
        <dbReference type="Proteomes" id="UP000663935"/>
    </source>
</evidence>
<keyword evidence="1 2" id="KW-0690">Ribosome biogenesis</keyword>
<comment type="similarity">
    <text evidence="2">Belongs to the RbfA family.</text>
</comment>
<dbReference type="PANTHER" id="PTHR33515">
    <property type="entry name" value="RIBOSOME-BINDING FACTOR A, CHLOROPLASTIC-RELATED"/>
    <property type="match status" value="1"/>
</dbReference>
<keyword evidence="2" id="KW-0963">Cytoplasm</keyword>
<proteinExistence type="inferred from homology"/>
<protein>
    <recommendedName>
        <fullName evidence="2">Ribosome-binding factor A</fullName>
    </recommendedName>
</protein>
<keyword evidence="5" id="KW-1185">Reference proteome</keyword>
<name>A0ABX7SY52_9FLAO</name>
<comment type="function">
    <text evidence="2">One of several proteins that assist in the late maturation steps of the functional core of the 30S ribosomal subunit. Associates with free 30S ribosomal subunits (but not with 30S subunits that are part of 70S ribosomes or polysomes). Required for efficient processing of 16S rRNA. May interact with the 5'-terminal helix region of 16S rRNA.</text>
</comment>
<gene>
    <name evidence="2 4" type="primary">rbfA</name>
    <name evidence="4" type="ORF">JL193_08170</name>
</gene>
<dbReference type="SUPFAM" id="SSF89919">
    <property type="entry name" value="Ribosome-binding factor A, RbfA"/>
    <property type="match status" value="1"/>
</dbReference>
<feature type="region of interest" description="Disordered" evidence="3">
    <location>
        <begin position="112"/>
        <end position="131"/>
    </location>
</feature>
<dbReference type="InterPro" id="IPR023799">
    <property type="entry name" value="RbfA_dom_sf"/>
</dbReference>
<reference evidence="4 5" key="1">
    <citation type="submission" date="2021-03" db="EMBL/GenBank/DDBJ databases">
        <title>Complete genome of Polaribacter_sp.G4M1.</title>
        <authorList>
            <person name="Jeong S.W."/>
            <person name="Bae J.W."/>
        </authorList>
    </citation>
    <scope>NUCLEOTIDE SEQUENCE [LARGE SCALE GENOMIC DNA]</scope>
    <source>
        <strain evidence="4 5">G4M1</strain>
    </source>
</reference>
<dbReference type="NCBIfam" id="TIGR00082">
    <property type="entry name" value="rbfA"/>
    <property type="match status" value="1"/>
</dbReference>
<sequence length="131" mass="14953">MEETNRQQKIAGVLQKDLVDVLQKAAQDGMKGVIISVSKVYVTSDLGVAKVYLSIFPSEKRDEIVKGIQSNTPLIRHEMAKRTRNQLRRMPELLFFGDDTLDYIEDIDKSLKGEDENPIKNPDILPKRKKI</sequence>
<dbReference type="InterPro" id="IPR000238">
    <property type="entry name" value="RbfA"/>
</dbReference>
<dbReference type="Gene3D" id="3.30.300.20">
    <property type="match status" value="1"/>
</dbReference>
<evidence type="ECO:0000256" key="2">
    <source>
        <dbReference type="HAMAP-Rule" id="MF_00003"/>
    </source>
</evidence>
<dbReference type="EMBL" id="CP071795">
    <property type="protein sequence ID" value="QTD39200.1"/>
    <property type="molecule type" value="Genomic_DNA"/>
</dbReference>
<evidence type="ECO:0000313" key="4">
    <source>
        <dbReference type="EMBL" id="QTD39200.1"/>
    </source>
</evidence>
<dbReference type="PANTHER" id="PTHR33515:SF1">
    <property type="entry name" value="RIBOSOME-BINDING FACTOR A, CHLOROPLASTIC-RELATED"/>
    <property type="match status" value="1"/>
</dbReference>
<dbReference type="InterPro" id="IPR015946">
    <property type="entry name" value="KH_dom-like_a/b"/>
</dbReference>
<comment type="subcellular location">
    <subcellularLocation>
        <location evidence="2">Cytoplasm</location>
    </subcellularLocation>
</comment>
<dbReference type="RefSeq" id="WP_207973308.1">
    <property type="nucleotide sequence ID" value="NZ_CP071795.1"/>
</dbReference>
<dbReference type="Pfam" id="PF02033">
    <property type="entry name" value="RBFA"/>
    <property type="match status" value="1"/>
</dbReference>
<accession>A0ABX7SY52</accession>
<evidence type="ECO:0000256" key="1">
    <source>
        <dbReference type="ARBA" id="ARBA00022517"/>
    </source>
</evidence>